<name>A0A2M3ZPQ8_9DIPT</name>
<evidence type="ECO:0000313" key="1">
    <source>
        <dbReference type="EMBL" id="MBW30544.1"/>
    </source>
</evidence>
<reference evidence="1" key="1">
    <citation type="submission" date="2018-01" db="EMBL/GenBank/DDBJ databases">
        <title>An insight into the sialome of Amazonian anophelines.</title>
        <authorList>
            <person name="Ribeiro J.M."/>
            <person name="Scarpassa V."/>
            <person name="Calvo E."/>
        </authorList>
    </citation>
    <scope>NUCLEOTIDE SEQUENCE</scope>
    <source>
        <tissue evidence="1">Salivary glands</tissue>
    </source>
</reference>
<protein>
    <submittedName>
        <fullName evidence="1">Putative secreted peptide</fullName>
    </submittedName>
</protein>
<proteinExistence type="predicted"/>
<sequence>MECRPSLALPTIASPQRKNTIVFLFLCLLPPLQSYCFTFTFTFARALATVTRAHAHNAPTGVIRWRFGCGWHFPDSPAHPICSIAPQ</sequence>
<organism evidence="1">
    <name type="scientific">Anopheles braziliensis</name>
    <dbReference type="NCBI Taxonomy" id="58242"/>
    <lineage>
        <taxon>Eukaryota</taxon>
        <taxon>Metazoa</taxon>
        <taxon>Ecdysozoa</taxon>
        <taxon>Arthropoda</taxon>
        <taxon>Hexapoda</taxon>
        <taxon>Insecta</taxon>
        <taxon>Pterygota</taxon>
        <taxon>Neoptera</taxon>
        <taxon>Endopterygota</taxon>
        <taxon>Diptera</taxon>
        <taxon>Nematocera</taxon>
        <taxon>Culicoidea</taxon>
        <taxon>Culicidae</taxon>
        <taxon>Anophelinae</taxon>
        <taxon>Anopheles</taxon>
    </lineage>
</organism>
<accession>A0A2M3ZPQ8</accession>
<dbReference type="AlphaFoldDB" id="A0A2M3ZPQ8"/>
<dbReference type="EMBL" id="GGFM01009793">
    <property type="protein sequence ID" value="MBW30544.1"/>
    <property type="molecule type" value="Transcribed_RNA"/>
</dbReference>